<dbReference type="AlphaFoldDB" id="A0A6L5GGL7"/>
<evidence type="ECO:0000313" key="2">
    <source>
        <dbReference type="Proteomes" id="UP000477750"/>
    </source>
</evidence>
<name>A0A6L5GGL7_9ACTN</name>
<dbReference type="SUPFAM" id="SSF56784">
    <property type="entry name" value="HAD-like"/>
    <property type="match status" value="1"/>
</dbReference>
<dbReference type="InterPro" id="IPR036412">
    <property type="entry name" value="HAD-like_sf"/>
</dbReference>
<sequence>MPNTRESGRLPLVGKAAVRVASQYVNDAILLFDYDGTVRLGSEHASHYARLVAAELDPEDERAFLAAHAAFVAGKPTTASTFDAYDADNAVRRLAGEYGVPDAVRAAHYEATRALMAAGDFAVWAPAGFAEFIWTLPRSIEIHLVTNAPEASLEPVLDRLGLDGLFDRVVGDAAKPVGLEAMLDGFLEDRKPERILSVGDIPVNDLAPAADRGCATAYIDHYGRPWPRATVSGPRLEDLYPFIHRWATEN</sequence>
<protein>
    <submittedName>
        <fullName evidence="1">Hydrolase</fullName>
    </submittedName>
</protein>
<comment type="caution">
    <text evidence="1">The sequence shown here is derived from an EMBL/GenBank/DDBJ whole genome shotgun (WGS) entry which is preliminary data.</text>
</comment>
<dbReference type="EMBL" id="WIAO01000053">
    <property type="protein sequence ID" value="MQM28695.1"/>
    <property type="molecule type" value="Genomic_DNA"/>
</dbReference>
<reference evidence="1 2" key="1">
    <citation type="submission" date="2019-10" db="EMBL/GenBank/DDBJ databases">
        <title>Glycomyces albidus sp. nov., a novel actinomycete isolated from rhizosphere soil of wheat (Triticum aestivum L.).</title>
        <authorList>
            <person name="Qian L."/>
        </authorList>
    </citation>
    <scope>NUCLEOTIDE SEQUENCE [LARGE SCALE GENOMIC DNA]</scope>
    <source>
        <strain evidence="1 2">NEAU-7082</strain>
    </source>
</reference>
<dbReference type="InterPro" id="IPR023214">
    <property type="entry name" value="HAD_sf"/>
</dbReference>
<dbReference type="GO" id="GO:0016787">
    <property type="term" value="F:hydrolase activity"/>
    <property type="evidence" value="ECO:0007669"/>
    <property type="project" value="UniProtKB-KW"/>
</dbReference>
<proteinExistence type="predicted"/>
<evidence type="ECO:0000313" key="1">
    <source>
        <dbReference type="EMBL" id="MQM28695.1"/>
    </source>
</evidence>
<gene>
    <name evidence="1" type="ORF">GFD30_24495</name>
</gene>
<organism evidence="1 2">
    <name type="scientific">Glycomyces albidus</name>
    <dbReference type="NCBI Taxonomy" id="2656774"/>
    <lineage>
        <taxon>Bacteria</taxon>
        <taxon>Bacillati</taxon>
        <taxon>Actinomycetota</taxon>
        <taxon>Actinomycetes</taxon>
        <taxon>Glycomycetales</taxon>
        <taxon>Glycomycetaceae</taxon>
        <taxon>Glycomyces</taxon>
    </lineage>
</organism>
<accession>A0A6L5GGL7</accession>
<dbReference type="Proteomes" id="UP000477750">
    <property type="component" value="Unassembled WGS sequence"/>
</dbReference>
<dbReference type="Gene3D" id="3.40.50.1000">
    <property type="entry name" value="HAD superfamily/HAD-like"/>
    <property type="match status" value="1"/>
</dbReference>
<keyword evidence="1" id="KW-0378">Hydrolase</keyword>
<keyword evidence="2" id="KW-1185">Reference proteome</keyword>